<accession>A0A6J6MEN8</accession>
<evidence type="ECO:0000313" key="1">
    <source>
        <dbReference type="EMBL" id="CAB4671175.1"/>
    </source>
</evidence>
<proteinExistence type="predicted"/>
<protein>
    <submittedName>
        <fullName evidence="1">Unannotated protein</fullName>
    </submittedName>
</protein>
<name>A0A6J6MEN8_9ZZZZ</name>
<reference evidence="1" key="1">
    <citation type="submission" date="2020-05" db="EMBL/GenBank/DDBJ databases">
        <authorList>
            <person name="Chiriac C."/>
            <person name="Salcher M."/>
            <person name="Ghai R."/>
            <person name="Kavagutti S V."/>
        </authorList>
    </citation>
    <scope>NUCLEOTIDE SEQUENCE</scope>
</reference>
<dbReference type="EMBL" id="CAEZWX010000067">
    <property type="protein sequence ID" value="CAB4671175.1"/>
    <property type="molecule type" value="Genomic_DNA"/>
</dbReference>
<dbReference type="AlphaFoldDB" id="A0A6J6MEN8"/>
<organism evidence="1">
    <name type="scientific">freshwater metagenome</name>
    <dbReference type="NCBI Taxonomy" id="449393"/>
    <lineage>
        <taxon>unclassified sequences</taxon>
        <taxon>metagenomes</taxon>
        <taxon>ecological metagenomes</taxon>
    </lineage>
</organism>
<gene>
    <name evidence="1" type="ORF">UFOPK2328_00558</name>
</gene>
<sequence>MDREFDLDVTFEQQADEQLIASLSPEKLSKHIQNLPQDLIDAATGILIERRTYSDVSQSLGIRQQELVRAVHRAKLLISESQN</sequence>